<keyword evidence="10" id="KW-1185">Reference proteome</keyword>
<evidence type="ECO:0000259" key="8">
    <source>
        <dbReference type="SMART" id="SM00702"/>
    </source>
</evidence>
<dbReference type="InterPro" id="IPR045054">
    <property type="entry name" value="P4HA-like"/>
</dbReference>
<dbReference type="InterPro" id="IPR044862">
    <property type="entry name" value="Pro_4_hyd_alph_FE2OG_OXY"/>
</dbReference>
<evidence type="ECO:0000256" key="6">
    <source>
        <dbReference type="ARBA" id="ARBA00023004"/>
    </source>
</evidence>
<gene>
    <name evidence="9" type="ORF">MAR_001656</name>
</gene>
<keyword evidence="7" id="KW-0732">Signal</keyword>
<feature type="signal peptide" evidence="7">
    <location>
        <begin position="1"/>
        <end position="20"/>
    </location>
</feature>
<feature type="chain" id="PRO_5047430440" evidence="7">
    <location>
        <begin position="21"/>
        <end position="342"/>
    </location>
</feature>
<evidence type="ECO:0000256" key="3">
    <source>
        <dbReference type="ARBA" id="ARBA00022896"/>
    </source>
</evidence>
<dbReference type="Pfam" id="PF08336">
    <property type="entry name" value="P4Ha_N"/>
    <property type="match status" value="1"/>
</dbReference>
<proteinExistence type="predicted"/>
<keyword evidence="4" id="KW-0223">Dioxygenase</keyword>
<evidence type="ECO:0000313" key="10">
    <source>
        <dbReference type="Proteomes" id="UP001164746"/>
    </source>
</evidence>
<name>A0ABY7FCD9_MYAAR</name>
<dbReference type="SMART" id="SM00702">
    <property type="entry name" value="P4Hc"/>
    <property type="match status" value="1"/>
</dbReference>
<keyword evidence="2" id="KW-0479">Metal-binding</keyword>
<dbReference type="Gene3D" id="6.10.140.1460">
    <property type="match status" value="1"/>
</dbReference>
<evidence type="ECO:0000256" key="1">
    <source>
        <dbReference type="ARBA" id="ARBA00001961"/>
    </source>
</evidence>
<dbReference type="Gene3D" id="2.60.120.620">
    <property type="entry name" value="q2cbj1_9rhob like domain"/>
    <property type="match status" value="1"/>
</dbReference>
<keyword evidence="3" id="KW-0847">Vitamin C</keyword>
<dbReference type="Pfam" id="PF13640">
    <property type="entry name" value="2OG-FeII_Oxy_3"/>
    <property type="match status" value="1"/>
</dbReference>
<evidence type="ECO:0000256" key="2">
    <source>
        <dbReference type="ARBA" id="ARBA00022723"/>
    </source>
</evidence>
<dbReference type="InterPro" id="IPR006620">
    <property type="entry name" value="Pro_4_hyd_alph"/>
</dbReference>
<reference evidence="9" key="1">
    <citation type="submission" date="2022-11" db="EMBL/GenBank/DDBJ databases">
        <title>Centuries of genome instability and evolution in soft-shell clam transmissible cancer (bioRxiv).</title>
        <authorList>
            <person name="Hart S.F.M."/>
            <person name="Yonemitsu M.A."/>
            <person name="Giersch R.M."/>
            <person name="Beal B.F."/>
            <person name="Arriagada G."/>
            <person name="Davis B.W."/>
            <person name="Ostrander E.A."/>
            <person name="Goff S.P."/>
            <person name="Metzger M.J."/>
        </authorList>
    </citation>
    <scope>NUCLEOTIDE SEQUENCE</scope>
    <source>
        <strain evidence="9">MELC-2E11</strain>
        <tissue evidence="9">Siphon/mantle</tissue>
    </source>
</reference>
<dbReference type="PANTHER" id="PTHR10869">
    <property type="entry name" value="PROLYL 4-HYDROXYLASE ALPHA SUBUNIT"/>
    <property type="match status" value="1"/>
</dbReference>
<evidence type="ECO:0000256" key="5">
    <source>
        <dbReference type="ARBA" id="ARBA00023002"/>
    </source>
</evidence>
<feature type="domain" description="Prolyl 4-hydroxylase alpha subunit" evidence="8">
    <location>
        <begin position="127"/>
        <end position="322"/>
    </location>
</feature>
<keyword evidence="6" id="KW-0408">Iron</keyword>
<comment type="cofactor">
    <cofactor evidence="1">
        <name>L-ascorbate</name>
        <dbReference type="ChEBI" id="CHEBI:38290"/>
    </cofactor>
</comment>
<evidence type="ECO:0000313" key="9">
    <source>
        <dbReference type="EMBL" id="WAR19818.1"/>
    </source>
</evidence>
<evidence type="ECO:0000256" key="4">
    <source>
        <dbReference type="ARBA" id="ARBA00022964"/>
    </source>
</evidence>
<dbReference type="PANTHER" id="PTHR10869:SF244">
    <property type="entry name" value="PROLYL 4-HYDROXYLASE SUBUNIT ALPHA-2"/>
    <property type="match status" value="1"/>
</dbReference>
<accession>A0ABY7FCD9</accession>
<organism evidence="9 10">
    <name type="scientific">Mya arenaria</name>
    <name type="common">Soft-shell clam</name>
    <dbReference type="NCBI Taxonomy" id="6604"/>
    <lineage>
        <taxon>Eukaryota</taxon>
        <taxon>Metazoa</taxon>
        <taxon>Spiralia</taxon>
        <taxon>Lophotrochozoa</taxon>
        <taxon>Mollusca</taxon>
        <taxon>Bivalvia</taxon>
        <taxon>Autobranchia</taxon>
        <taxon>Heteroconchia</taxon>
        <taxon>Euheterodonta</taxon>
        <taxon>Imparidentia</taxon>
        <taxon>Neoheterodontei</taxon>
        <taxon>Myida</taxon>
        <taxon>Myoidea</taxon>
        <taxon>Myidae</taxon>
        <taxon>Mya</taxon>
    </lineage>
</organism>
<dbReference type="Proteomes" id="UP001164746">
    <property type="component" value="Chromosome 11"/>
</dbReference>
<sequence>MFPFHFCIFAFGLCLIFCNSISNVFCDGSVCSEAPYPAEIFSSMAKMQEHLRETRVAMRKVLPGLKSKVQEQKTRLETIKGYVKHLSELSGEEIRQPNFTVHHPLNAYRFIRNHSIIHNETATKLVSEIKLYEKEKVEILKMLNELPKLADTDYEGAIHPYQGHAWLTQAAGKCLAEGNITTTVTRINIVAAKAASLVNQPEAAVFYYNEVVKIREYVKNTTFIKRVEAFTGLNSRSYEQYQSSEDSFTSDQRIATFMVYLSDVQAGGATVFPNAGISLFPNKGSAVFWYNLFNNGTEHPDTLHAACPVLLGSKWVGNLWIRRHGQEFTKPCDLDRYHSDWS</sequence>
<protein>
    <submittedName>
        <fullName evidence="9">P4HA1-like protein</fullName>
    </submittedName>
</protein>
<keyword evidence="5" id="KW-0560">Oxidoreductase</keyword>
<dbReference type="EMBL" id="CP111022">
    <property type="protein sequence ID" value="WAR19818.1"/>
    <property type="molecule type" value="Genomic_DNA"/>
</dbReference>
<evidence type="ECO:0000256" key="7">
    <source>
        <dbReference type="SAM" id="SignalP"/>
    </source>
</evidence>
<dbReference type="InterPro" id="IPR013547">
    <property type="entry name" value="P4H_N"/>
</dbReference>